<proteinExistence type="predicted"/>
<dbReference type="AlphaFoldDB" id="A0A7M1NYI1"/>
<evidence type="ECO:0000259" key="1">
    <source>
        <dbReference type="PROSITE" id="PS50943"/>
    </source>
</evidence>
<gene>
    <name evidence="2" type="ORF">INP94_03825</name>
</gene>
<dbReference type="SMART" id="SM00530">
    <property type="entry name" value="HTH_XRE"/>
    <property type="match status" value="1"/>
</dbReference>
<dbReference type="RefSeq" id="WP_115911619.1">
    <property type="nucleotide sequence ID" value="NZ_CP031477.1"/>
</dbReference>
<dbReference type="InterPro" id="IPR001387">
    <property type="entry name" value="Cro/C1-type_HTH"/>
</dbReference>
<feature type="domain" description="HTH cro/C1-type" evidence="1">
    <location>
        <begin position="7"/>
        <end position="61"/>
    </location>
</feature>
<dbReference type="PROSITE" id="PS50943">
    <property type="entry name" value="HTH_CROC1"/>
    <property type="match status" value="1"/>
</dbReference>
<dbReference type="SUPFAM" id="SSF47413">
    <property type="entry name" value="lambda repressor-like DNA-binding domains"/>
    <property type="match status" value="1"/>
</dbReference>
<dbReference type="CDD" id="cd00093">
    <property type="entry name" value="HTH_XRE"/>
    <property type="match status" value="1"/>
</dbReference>
<evidence type="ECO:0000313" key="2">
    <source>
        <dbReference type="EMBL" id="QOR18018.1"/>
    </source>
</evidence>
<dbReference type="Gene3D" id="1.10.260.40">
    <property type="entry name" value="lambda repressor-like DNA-binding domains"/>
    <property type="match status" value="1"/>
</dbReference>
<protein>
    <submittedName>
        <fullName evidence="2">Helix-turn-helix transcriptional regulator</fullName>
    </submittedName>
</protein>
<dbReference type="InterPro" id="IPR010982">
    <property type="entry name" value="Lambda_DNA-bd_dom_sf"/>
</dbReference>
<dbReference type="Proteomes" id="UP000595009">
    <property type="component" value="Chromosome"/>
</dbReference>
<dbReference type="Pfam" id="PF01381">
    <property type="entry name" value="HTH_3"/>
    <property type="match status" value="1"/>
</dbReference>
<name>A0A7M1NYI1_HAEPA</name>
<dbReference type="EMBL" id="CP063120">
    <property type="protein sequence ID" value="QOR18018.1"/>
    <property type="molecule type" value="Genomic_DNA"/>
</dbReference>
<sequence>MSIKERLRLVIESQKLTVKDFAELVDTPLRTVHNYLNSGKEPSMEFLSKVSKKFNINLNWLLLNQEDMFLTEKDINLNLDESELLNNYRSANEVGKRILKRTSKIIFNELSNNDVQHSD</sequence>
<organism evidence="2 3">
    <name type="scientific">Haemophilus parainfluenzae</name>
    <dbReference type="NCBI Taxonomy" id="729"/>
    <lineage>
        <taxon>Bacteria</taxon>
        <taxon>Pseudomonadati</taxon>
        <taxon>Pseudomonadota</taxon>
        <taxon>Gammaproteobacteria</taxon>
        <taxon>Pasteurellales</taxon>
        <taxon>Pasteurellaceae</taxon>
        <taxon>Haemophilus</taxon>
    </lineage>
</organism>
<accession>A0A7M1NYI1</accession>
<evidence type="ECO:0000313" key="3">
    <source>
        <dbReference type="Proteomes" id="UP000595009"/>
    </source>
</evidence>
<reference evidence="2 3" key="1">
    <citation type="submission" date="2020-10" db="EMBL/GenBank/DDBJ databases">
        <title>Genomic diversity and antimicrobial resistance of Haemophilus colonising the airways of young children with cystic fibrosis.</title>
        <authorList>
            <person name="Watts S.C."/>
            <person name="Judd L.M."/>
            <person name="Carzino R."/>
            <person name="Ranganathan S."/>
            <person name="Holt K.E."/>
        </authorList>
    </citation>
    <scope>NUCLEOTIDE SEQUENCE [LARGE SCALE GENOMIC DNA]</scope>
    <source>
        <strain evidence="2 3">M1C137_2</strain>
    </source>
</reference>
<dbReference type="GO" id="GO:0003677">
    <property type="term" value="F:DNA binding"/>
    <property type="evidence" value="ECO:0007669"/>
    <property type="project" value="InterPro"/>
</dbReference>